<dbReference type="CDD" id="cd00761">
    <property type="entry name" value="Glyco_tranf_GTA_type"/>
    <property type="match status" value="1"/>
</dbReference>
<dbReference type="SUPFAM" id="SSF53448">
    <property type="entry name" value="Nucleotide-diphospho-sugar transferases"/>
    <property type="match status" value="1"/>
</dbReference>
<evidence type="ECO:0000313" key="3">
    <source>
        <dbReference type="Proteomes" id="UP001524642"/>
    </source>
</evidence>
<evidence type="ECO:0000313" key="2">
    <source>
        <dbReference type="EMBL" id="MCR0982319.1"/>
    </source>
</evidence>
<dbReference type="InterPro" id="IPR029044">
    <property type="entry name" value="Nucleotide-diphossugar_trans"/>
</dbReference>
<reference evidence="2 3" key="1">
    <citation type="submission" date="2022-06" db="EMBL/GenBank/DDBJ databases">
        <title>Roseomonas CN29.</title>
        <authorList>
            <person name="Cheng Y."/>
            <person name="He X."/>
        </authorList>
    </citation>
    <scope>NUCLEOTIDE SEQUENCE [LARGE SCALE GENOMIC DNA]</scope>
    <source>
        <strain evidence="2 3">CN29</strain>
    </source>
</reference>
<accession>A0ABT1X2I8</accession>
<dbReference type="Gene3D" id="3.90.550.10">
    <property type="entry name" value="Spore Coat Polysaccharide Biosynthesis Protein SpsA, Chain A"/>
    <property type="match status" value="1"/>
</dbReference>
<evidence type="ECO:0000259" key="1">
    <source>
        <dbReference type="Pfam" id="PF00535"/>
    </source>
</evidence>
<dbReference type="PANTHER" id="PTHR43685:SF2">
    <property type="entry name" value="GLYCOSYLTRANSFERASE 2-LIKE DOMAIN-CONTAINING PROTEIN"/>
    <property type="match status" value="1"/>
</dbReference>
<gene>
    <name evidence="2" type="ORF">NRP21_09695</name>
</gene>
<name>A0ABT1X2I8_9PROT</name>
<dbReference type="InterPro" id="IPR050834">
    <property type="entry name" value="Glycosyltransf_2"/>
</dbReference>
<sequence length="328" mass="35666">MSAPVRKAGDVATGEYDVSVVIPTFRRPHLLRRSLEAVQAQSLWLTRGGEILVVDNCPNRSAEPVVAALPVGDVPVRYLAEPRPGISHARNSGVSTTKGGLIVFIDDDNLTVETAIGDLVAALEETNASAAFGRYIALPEAACPPNSLHFIGPYSRDLGATRRDVTRERAKLGTCLSLFRRSALAKREQLFDPALGLTGGEDSALLRELAQEGHRFVYEPSAVGFEIVALSRLNRASLQRRRFRSGQIRVADAGGMAQRALWRGIGAVQFVLHAQMAAVAGLLGQRRRAEFHRGQAWGGLGKLFWRRPQPPFYGDDPLRKDVDAKAAS</sequence>
<dbReference type="Pfam" id="PF00535">
    <property type="entry name" value="Glycos_transf_2"/>
    <property type="match status" value="1"/>
</dbReference>
<dbReference type="InterPro" id="IPR001173">
    <property type="entry name" value="Glyco_trans_2-like"/>
</dbReference>
<feature type="domain" description="Glycosyltransferase 2-like" evidence="1">
    <location>
        <begin position="19"/>
        <end position="136"/>
    </location>
</feature>
<organism evidence="2 3">
    <name type="scientific">Roseomonas populi</name>
    <dbReference type="NCBI Taxonomy" id="3121582"/>
    <lineage>
        <taxon>Bacteria</taxon>
        <taxon>Pseudomonadati</taxon>
        <taxon>Pseudomonadota</taxon>
        <taxon>Alphaproteobacteria</taxon>
        <taxon>Acetobacterales</taxon>
        <taxon>Roseomonadaceae</taxon>
        <taxon>Roseomonas</taxon>
    </lineage>
</organism>
<keyword evidence="3" id="KW-1185">Reference proteome</keyword>
<comment type="caution">
    <text evidence="2">The sequence shown here is derived from an EMBL/GenBank/DDBJ whole genome shotgun (WGS) entry which is preliminary data.</text>
</comment>
<dbReference type="EMBL" id="JANJOU010000007">
    <property type="protein sequence ID" value="MCR0982319.1"/>
    <property type="molecule type" value="Genomic_DNA"/>
</dbReference>
<dbReference type="RefSeq" id="WP_257715991.1">
    <property type="nucleotide sequence ID" value="NZ_JANJOU010000007.1"/>
</dbReference>
<protein>
    <submittedName>
        <fullName evidence="2">Glycosyltransferase</fullName>
    </submittedName>
</protein>
<proteinExistence type="predicted"/>
<dbReference type="PANTHER" id="PTHR43685">
    <property type="entry name" value="GLYCOSYLTRANSFERASE"/>
    <property type="match status" value="1"/>
</dbReference>
<dbReference type="Proteomes" id="UP001524642">
    <property type="component" value="Unassembled WGS sequence"/>
</dbReference>